<feature type="compositionally biased region" description="Low complexity" evidence="1">
    <location>
        <begin position="91"/>
        <end position="100"/>
    </location>
</feature>
<comment type="caution">
    <text evidence="2">The sequence shown here is derived from an EMBL/GenBank/DDBJ whole genome shotgun (WGS) entry which is preliminary data.</text>
</comment>
<dbReference type="AlphaFoldDB" id="A0AAN5CNX8"/>
<evidence type="ECO:0000256" key="1">
    <source>
        <dbReference type="SAM" id="MobiDB-lite"/>
    </source>
</evidence>
<keyword evidence="3" id="KW-1185">Reference proteome</keyword>
<sequence>EKASLSSPNEETREFSRSLAETRKRHEFLSFESAERLEKMLIESERRGQAEAKEDIHEEWSPSISWSPIEEEEVRRSLLDLSKREKKSMEGSIGSSSSISNQAYQVMDEPKEEE</sequence>
<feature type="region of interest" description="Disordered" evidence="1">
    <location>
        <begin position="84"/>
        <end position="114"/>
    </location>
</feature>
<accession>A0AAN5CNX8</accession>
<reference evidence="3" key="1">
    <citation type="submission" date="2022-10" db="EMBL/GenBank/DDBJ databases">
        <title>Genome assembly of Pristionchus species.</title>
        <authorList>
            <person name="Yoshida K."/>
            <person name="Sommer R.J."/>
        </authorList>
    </citation>
    <scope>NUCLEOTIDE SEQUENCE [LARGE SCALE GENOMIC DNA]</scope>
    <source>
        <strain evidence="3">RS5460</strain>
    </source>
</reference>
<proteinExistence type="predicted"/>
<name>A0AAN5CNX8_9BILA</name>
<dbReference type="EMBL" id="BTRK01000004">
    <property type="protein sequence ID" value="GMR47915.1"/>
    <property type="molecule type" value="Genomic_DNA"/>
</dbReference>
<evidence type="ECO:0000313" key="2">
    <source>
        <dbReference type="EMBL" id="GMR47915.1"/>
    </source>
</evidence>
<gene>
    <name evidence="2" type="ORF">PMAYCL1PPCAC_18110</name>
</gene>
<evidence type="ECO:0000313" key="3">
    <source>
        <dbReference type="Proteomes" id="UP001328107"/>
    </source>
</evidence>
<protein>
    <submittedName>
        <fullName evidence="2">Uncharacterized protein</fullName>
    </submittedName>
</protein>
<dbReference type="Proteomes" id="UP001328107">
    <property type="component" value="Unassembled WGS sequence"/>
</dbReference>
<organism evidence="2 3">
    <name type="scientific">Pristionchus mayeri</name>
    <dbReference type="NCBI Taxonomy" id="1317129"/>
    <lineage>
        <taxon>Eukaryota</taxon>
        <taxon>Metazoa</taxon>
        <taxon>Ecdysozoa</taxon>
        <taxon>Nematoda</taxon>
        <taxon>Chromadorea</taxon>
        <taxon>Rhabditida</taxon>
        <taxon>Rhabditina</taxon>
        <taxon>Diplogasteromorpha</taxon>
        <taxon>Diplogasteroidea</taxon>
        <taxon>Neodiplogasteridae</taxon>
        <taxon>Pristionchus</taxon>
    </lineage>
</organism>
<feature type="non-terminal residue" evidence="2">
    <location>
        <position position="114"/>
    </location>
</feature>
<feature type="non-terminal residue" evidence="2">
    <location>
        <position position="1"/>
    </location>
</feature>